<sequence length="307" mass="35968">MTSLEPLSTRISALSVYPQLQCPLFATLYPEIRNLVFRHALTEYDDLTRPYNKHEFYYRPGFQFTGRIDTNLLLTCRLVYLETHLVPMALNEHVFWRPLGGGPPGHYLYSYNTYFSRMTPQQRAAVQHVHFFLQMSWPGRWKAREWIEGLPVPKLLITIRHSDWPNWETNAPLDVQTLEGLRRWVTTVPHLQELKLELETIDAKREQLEELVQVVLGWKFPMTSEHALVHDGTTPTHTTWLGSSRMSPDRALPLVRPDRETRLLMQRWREDPVTMDEAFPLDLELIVRKVKFVLKLTGSSYSASCQK</sequence>
<name>A0AAD7HYP7_9AGAR</name>
<protein>
    <submittedName>
        <fullName evidence="1">Uncharacterized protein</fullName>
    </submittedName>
</protein>
<comment type="caution">
    <text evidence="1">The sequence shown here is derived from an EMBL/GenBank/DDBJ whole genome shotgun (WGS) entry which is preliminary data.</text>
</comment>
<dbReference type="AlphaFoldDB" id="A0AAD7HYP7"/>
<keyword evidence="2" id="KW-1185">Reference proteome</keyword>
<dbReference type="PANTHER" id="PTHR42085:SF2">
    <property type="entry name" value="F-BOX DOMAIN-CONTAINING PROTEIN"/>
    <property type="match status" value="1"/>
</dbReference>
<accession>A0AAD7HYP7</accession>
<evidence type="ECO:0000313" key="1">
    <source>
        <dbReference type="EMBL" id="KAJ7731149.1"/>
    </source>
</evidence>
<proteinExistence type="predicted"/>
<dbReference type="PANTHER" id="PTHR42085">
    <property type="entry name" value="F-BOX DOMAIN-CONTAINING PROTEIN"/>
    <property type="match status" value="1"/>
</dbReference>
<dbReference type="Proteomes" id="UP001215280">
    <property type="component" value="Unassembled WGS sequence"/>
</dbReference>
<evidence type="ECO:0000313" key="2">
    <source>
        <dbReference type="Proteomes" id="UP001215280"/>
    </source>
</evidence>
<organism evidence="1 2">
    <name type="scientific">Mycena maculata</name>
    <dbReference type="NCBI Taxonomy" id="230809"/>
    <lineage>
        <taxon>Eukaryota</taxon>
        <taxon>Fungi</taxon>
        <taxon>Dikarya</taxon>
        <taxon>Basidiomycota</taxon>
        <taxon>Agaricomycotina</taxon>
        <taxon>Agaricomycetes</taxon>
        <taxon>Agaricomycetidae</taxon>
        <taxon>Agaricales</taxon>
        <taxon>Marasmiineae</taxon>
        <taxon>Mycenaceae</taxon>
        <taxon>Mycena</taxon>
    </lineage>
</organism>
<gene>
    <name evidence="1" type="ORF">DFH07DRAFT_847764</name>
</gene>
<dbReference type="EMBL" id="JARJLG010000185">
    <property type="protein sequence ID" value="KAJ7731149.1"/>
    <property type="molecule type" value="Genomic_DNA"/>
</dbReference>
<dbReference type="InterPro" id="IPR038883">
    <property type="entry name" value="AN11006-like"/>
</dbReference>
<reference evidence="1" key="1">
    <citation type="submission" date="2023-03" db="EMBL/GenBank/DDBJ databases">
        <title>Massive genome expansion in bonnet fungi (Mycena s.s.) driven by repeated elements and novel gene families across ecological guilds.</title>
        <authorList>
            <consortium name="Lawrence Berkeley National Laboratory"/>
            <person name="Harder C.B."/>
            <person name="Miyauchi S."/>
            <person name="Viragh M."/>
            <person name="Kuo A."/>
            <person name="Thoen E."/>
            <person name="Andreopoulos B."/>
            <person name="Lu D."/>
            <person name="Skrede I."/>
            <person name="Drula E."/>
            <person name="Henrissat B."/>
            <person name="Morin E."/>
            <person name="Kohler A."/>
            <person name="Barry K."/>
            <person name="LaButti K."/>
            <person name="Morin E."/>
            <person name="Salamov A."/>
            <person name="Lipzen A."/>
            <person name="Mereny Z."/>
            <person name="Hegedus B."/>
            <person name="Baldrian P."/>
            <person name="Stursova M."/>
            <person name="Weitz H."/>
            <person name="Taylor A."/>
            <person name="Grigoriev I.V."/>
            <person name="Nagy L.G."/>
            <person name="Martin F."/>
            <person name="Kauserud H."/>
        </authorList>
    </citation>
    <scope>NUCLEOTIDE SEQUENCE</scope>
    <source>
        <strain evidence="1">CBHHK188m</strain>
    </source>
</reference>